<dbReference type="AlphaFoldDB" id="F0SF71"/>
<dbReference type="HOGENOM" id="CLU_2556179_0_0_0"/>
<feature type="transmembrane region" description="Helical" evidence="1">
    <location>
        <begin position="15"/>
        <end position="35"/>
    </location>
</feature>
<gene>
    <name evidence="2" type="ordered locus">Plabr_0599</name>
</gene>
<organism evidence="2 3">
    <name type="scientific">Rubinisphaera brasiliensis (strain ATCC 49424 / DSM 5305 / JCM 21570 / IAM 15109 / NBRC 103401 / IFAM 1448)</name>
    <name type="common">Planctomyces brasiliensis</name>
    <dbReference type="NCBI Taxonomy" id="756272"/>
    <lineage>
        <taxon>Bacteria</taxon>
        <taxon>Pseudomonadati</taxon>
        <taxon>Planctomycetota</taxon>
        <taxon>Planctomycetia</taxon>
        <taxon>Planctomycetales</taxon>
        <taxon>Planctomycetaceae</taxon>
        <taxon>Rubinisphaera</taxon>
    </lineage>
</organism>
<evidence type="ECO:0000256" key="1">
    <source>
        <dbReference type="SAM" id="Phobius"/>
    </source>
</evidence>
<keyword evidence="3" id="KW-1185">Reference proteome</keyword>
<reference evidence="3" key="1">
    <citation type="submission" date="2011-02" db="EMBL/GenBank/DDBJ databases">
        <title>The complete genome of Planctomyces brasiliensis DSM 5305.</title>
        <authorList>
            <person name="Lucas S."/>
            <person name="Copeland A."/>
            <person name="Lapidus A."/>
            <person name="Bruce D."/>
            <person name="Goodwin L."/>
            <person name="Pitluck S."/>
            <person name="Kyrpides N."/>
            <person name="Mavromatis K."/>
            <person name="Pagani I."/>
            <person name="Ivanova N."/>
            <person name="Ovchinnikova G."/>
            <person name="Lu M."/>
            <person name="Detter J.C."/>
            <person name="Han C."/>
            <person name="Land M."/>
            <person name="Hauser L."/>
            <person name="Markowitz V."/>
            <person name="Cheng J.-F."/>
            <person name="Hugenholtz P."/>
            <person name="Woyke T."/>
            <person name="Wu D."/>
            <person name="Tindall B."/>
            <person name="Pomrenke H.G."/>
            <person name="Brambilla E."/>
            <person name="Klenk H.-P."/>
            <person name="Eisen J.A."/>
        </authorList>
    </citation>
    <scope>NUCLEOTIDE SEQUENCE [LARGE SCALE GENOMIC DNA]</scope>
    <source>
        <strain evidence="3">ATCC 49424 / DSM 5305 / JCM 21570 / NBRC 103401 / IFAM 1448</strain>
    </source>
</reference>
<proteinExistence type="predicted"/>
<accession>F0SF71</accession>
<dbReference type="Proteomes" id="UP000006860">
    <property type="component" value="Chromosome"/>
</dbReference>
<evidence type="ECO:0000313" key="2">
    <source>
        <dbReference type="EMBL" id="ADY58226.1"/>
    </source>
</evidence>
<keyword evidence="1" id="KW-1133">Transmembrane helix</keyword>
<protein>
    <submittedName>
        <fullName evidence="2">Uncharacterized protein</fullName>
    </submittedName>
</protein>
<dbReference type="RefSeq" id="WP_013626969.1">
    <property type="nucleotide sequence ID" value="NC_015174.1"/>
</dbReference>
<keyword evidence="1" id="KW-0472">Membrane</keyword>
<sequence>MEFLENMPLLADIGWKYFIGFGLGFAAGIGSGLALPSPNEQKISAQLSRAIQDGEIVVQNRAGDRLTGDDLLAHLAQRYGGV</sequence>
<dbReference type="KEGG" id="pbs:Plabr_0599"/>
<keyword evidence="1" id="KW-0812">Transmembrane</keyword>
<dbReference type="STRING" id="756272.Plabr_0599"/>
<evidence type="ECO:0000313" key="3">
    <source>
        <dbReference type="Proteomes" id="UP000006860"/>
    </source>
</evidence>
<dbReference type="EMBL" id="CP002546">
    <property type="protein sequence ID" value="ADY58226.1"/>
    <property type="molecule type" value="Genomic_DNA"/>
</dbReference>
<name>F0SF71_RUBBR</name>